<gene>
    <name evidence="4" type="ORF">CCR82_05430</name>
</gene>
<comment type="similarity">
    <text evidence="1">Belongs to the ParB family.</text>
</comment>
<evidence type="ECO:0000256" key="2">
    <source>
        <dbReference type="SAM" id="MobiDB-lite"/>
    </source>
</evidence>
<keyword evidence="5" id="KW-1185">Reference proteome</keyword>
<evidence type="ECO:0000256" key="1">
    <source>
        <dbReference type="ARBA" id="ARBA00006295"/>
    </source>
</evidence>
<dbReference type="SUPFAM" id="SSF110849">
    <property type="entry name" value="ParB/Sulfiredoxin"/>
    <property type="match status" value="1"/>
</dbReference>
<dbReference type="GO" id="GO:0005694">
    <property type="term" value="C:chromosome"/>
    <property type="evidence" value="ECO:0007669"/>
    <property type="project" value="TreeGrafter"/>
</dbReference>
<dbReference type="AlphaFoldDB" id="A0AAJ0UEI9"/>
<evidence type="ECO:0000259" key="3">
    <source>
        <dbReference type="SMART" id="SM00470"/>
    </source>
</evidence>
<dbReference type="GO" id="GO:0003677">
    <property type="term" value="F:DNA binding"/>
    <property type="evidence" value="ECO:0007669"/>
    <property type="project" value="InterPro"/>
</dbReference>
<dbReference type="PANTHER" id="PTHR33375">
    <property type="entry name" value="CHROMOSOME-PARTITIONING PROTEIN PARB-RELATED"/>
    <property type="match status" value="1"/>
</dbReference>
<organism evidence="4 5">
    <name type="scientific">Halochromatium salexigens</name>
    <name type="common">Chromatium salexigens</name>
    <dbReference type="NCBI Taxonomy" id="49447"/>
    <lineage>
        <taxon>Bacteria</taxon>
        <taxon>Pseudomonadati</taxon>
        <taxon>Pseudomonadota</taxon>
        <taxon>Gammaproteobacteria</taxon>
        <taxon>Chromatiales</taxon>
        <taxon>Chromatiaceae</taxon>
        <taxon>Halochromatium</taxon>
    </lineage>
</organism>
<dbReference type="PANTHER" id="PTHR33375:SF1">
    <property type="entry name" value="CHROMOSOME-PARTITIONING PROTEIN PARB-RELATED"/>
    <property type="match status" value="1"/>
</dbReference>
<dbReference type="SMART" id="SM00470">
    <property type="entry name" value="ParB"/>
    <property type="match status" value="1"/>
</dbReference>
<dbReference type="InterPro" id="IPR050336">
    <property type="entry name" value="Chromosome_partition/occlusion"/>
</dbReference>
<dbReference type="InterPro" id="IPR004437">
    <property type="entry name" value="ParB/RepB/Spo0J"/>
</dbReference>
<dbReference type="InterPro" id="IPR003115">
    <property type="entry name" value="ParB_N"/>
</dbReference>
<dbReference type="GO" id="GO:0007059">
    <property type="term" value="P:chromosome segregation"/>
    <property type="evidence" value="ECO:0007669"/>
    <property type="project" value="TreeGrafter"/>
</dbReference>
<evidence type="ECO:0000313" key="5">
    <source>
        <dbReference type="Proteomes" id="UP001296967"/>
    </source>
</evidence>
<dbReference type="InterPro" id="IPR037972">
    <property type="entry name" value="RepB_N"/>
</dbReference>
<dbReference type="RefSeq" id="WP_201244398.1">
    <property type="nucleotide sequence ID" value="NZ_NHSF01000034.1"/>
</dbReference>
<proteinExistence type="inferred from homology"/>
<dbReference type="Gene3D" id="1.10.10.2830">
    <property type="match status" value="1"/>
</dbReference>
<dbReference type="CDD" id="cd16405">
    <property type="entry name" value="RepB_like_N"/>
    <property type="match status" value="1"/>
</dbReference>
<feature type="domain" description="ParB-like N-terminal" evidence="3">
    <location>
        <begin position="68"/>
        <end position="166"/>
    </location>
</feature>
<dbReference type="SUPFAM" id="SSF109709">
    <property type="entry name" value="KorB DNA-binding domain-like"/>
    <property type="match status" value="1"/>
</dbReference>
<dbReference type="Proteomes" id="UP001296967">
    <property type="component" value="Unassembled WGS sequence"/>
</dbReference>
<accession>A0AAJ0UEI9</accession>
<sequence length="351" mass="39802">MAKRRETILSGLNLHHIRDGANSGDSPSPAVMPRASHYAKEAERQSGRLAGVLGADRAGDLLKSDNVLQLHPAKVRMWALADRDRETINQKDCGDLIESMRAVGQVIPCIGRPVDDADYDVELIVGARRLFSAQCIAQNDPAFRLLAYVKPLDDFTAFKIMDAENRVREDISDWARATSYQRAIDGGQFRGREHLATTLGMPTAKLSKLLAFFDLPDQILGAFPEKPLFRANWAYELLRVYRKIEKEAQARETVFKKADLLRKRQTEKESKHPITHEEAYRTLLREMERIILAQSQETQNPSVIGYSKKYNGFRLAVSNKGRPSFIFDKHVTEEKLERAAQALEEILGREE</sequence>
<protein>
    <recommendedName>
        <fullName evidence="3">ParB-like N-terminal domain-containing protein</fullName>
    </recommendedName>
</protein>
<dbReference type="EMBL" id="NHSF01000034">
    <property type="protein sequence ID" value="MBK5929982.1"/>
    <property type="molecule type" value="Genomic_DNA"/>
</dbReference>
<feature type="region of interest" description="Disordered" evidence="2">
    <location>
        <begin position="16"/>
        <end position="37"/>
    </location>
</feature>
<reference evidence="4" key="2">
    <citation type="journal article" date="2020" name="Microorganisms">
        <title>Osmotic Adaptation and Compatible Solute Biosynthesis of Phototrophic Bacteria as Revealed from Genome Analyses.</title>
        <authorList>
            <person name="Imhoff J.F."/>
            <person name="Rahn T."/>
            <person name="Kunzel S."/>
            <person name="Keller A."/>
            <person name="Neulinger S.C."/>
        </authorList>
    </citation>
    <scope>NUCLEOTIDE SEQUENCE</scope>
    <source>
        <strain evidence="4">DSM 4395</strain>
    </source>
</reference>
<reference evidence="4" key="1">
    <citation type="submission" date="2017-05" db="EMBL/GenBank/DDBJ databases">
        <authorList>
            <person name="Imhoff J.F."/>
            <person name="Rahn T."/>
            <person name="Kuenzel S."/>
            <person name="Neulinger S.C."/>
        </authorList>
    </citation>
    <scope>NUCLEOTIDE SEQUENCE</scope>
    <source>
        <strain evidence="4">DSM 4395</strain>
    </source>
</reference>
<name>A0AAJ0UEI9_HALSE</name>
<dbReference type="NCBIfam" id="TIGR00180">
    <property type="entry name" value="parB_part"/>
    <property type="match status" value="1"/>
</dbReference>
<comment type="caution">
    <text evidence="4">The sequence shown here is derived from an EMBL/GenBank/DDBJ whole genome shotgun (WGS) entry which is preliminary data.</text>
</comment>
<evidence type="ECO:0000313" key="4">
    <source>
        <dbReference type="EMBL" id="MBK5929982.1"/>
    </source>
</evidence>
<dbReference type="InterPro" id="IPR036086">
    <property type="entry name" value="ParB/Sulfiredoxin_sf"/>
</dbReference>